<dbReference type="InterPro" id="IPR050327">
    <property type="entry name" value="Proton-linked_MCT"/>
</dbReference>
<feature type="transmembrane region" description="Helical" evidence="4">
    <location>
        <begin position="495"/>
        <end position="515"/>
    </location>
</feature>
<dbReference type="CDD" id="cd17352">
    <property type="entry name" value="MFS_MCT_SLC16"/>
    <property type="match status" value="1"/>
</dbReference>
<sequence length="554" mass="59642">MAGTRRVHALAASADCEVEFTEAEVDPTRARHFRGNRNRPVGFSHQDVSERPIQGIFLRATCCCVPSYFQSDPRFCFDISIYLSQPRYILPKMIKTESSEFKIEAPGMESSDLENSSDSSDVRETPRHEGDTSPTDNEFGPAPDGGLRAWLVAAGGASVFFCCLGFANSFGTFAQYYATHQLPHRSPDDIAWIGSLNGYLQMAMGLLSGPAFDKYGAKTLQEDNLLINVFIPNQVIRISTILYVASMMILSLCKEYWHFMLVQAVLMGTLQGFIQIPAFAAVSHYFDKKRAAALGIVVAGSSVGGVVIPIAVARMLNGPSALGFGWTVRVVGFLVLPILLFAGAVLVPRLPPRTTSFWLGAALRDVRYLLVIAAFFFASIGMFVPLFYLPTYAVARGVEPTMAGYLLAILNATSTFGRVIPGVLADKYGRLNALVMGCIGTGIIVFCFNATRTEAALIVYSVFVGFFSGSITSAGSAAISICCPDPRNMGTYMGMGLALGSVGLLIGPPIGGALVRTYGGYFEFSMFGGAVCTFGGLVALYCKVWTPQGIMGKV</sequence>
<keyword evidence="4" id="KW-1133">Transmembrane helix</keyword>
<dbReference type="InterPro" id="IPR020846">
    <property type="entry name" value="MFS_dom"/>
</dbReference>
<keyword evidence="7" id="KW-1185">Reference proteome</keyword>
<feature type="domain" description="Major facilitator superfamily (MFS) profile" evidence="5">
    <location>
        <begin position="367"/>
        <end position="554"/>
    </location>
</feature>
<feature type="transmembrane region" description="Helical" evidence="4">
    <location>
        <begin position="521"/>
        <end position="542"/>
    </location>
</feature>
<feature type="transmembrane region" description="Helical" evidence="4">
    <location>
        <begin position="368"/>
        <end position="390"/>
    </location>
</feature>
<feature type="transmembrane region" description="Helical" evidence="4">
    <location>
        <begin position="402"/>
        <end position="424"/>
    </location>
</feature>
<feature type="transmembrane region" description="Helical" evidence="4">
    <location>
        <begin position="225"/>
        <end position="250"/>
    </location>
</feature>
<feature type="transmembrane region" description="Helical" evidence="4">
    <location>
        <begin position="149"/>
        <end position="170"/>
    </location>
</feature>
<dbReference type="SUPFAM" id="SSF103473">
    <property type="entry name" value="MFS general substrate transporter"/>
    <property type="match status" value="1"/>
</dbReference>
<keyword evidence="4" id="KW-0812">Transmembrane</keyword>
<organism evidence="6 7">
    <name type="scientific">Apiospora arundinis</name>
    <dbReference type="NCBI Taxonomy" id="335852"/>
    <lineage>
        <taxon>Eukaryota</taxon>
        <taxon>Fungi</taxon>
        <taxon>Dikarya</taxon>
        <taxon>Ascomycota</taxon>
        <taxon>Pezizomycotina</taxon>
        <taxon>Sordariomycetes</taxon>
        <taxon>Xylariomycetidae</taxon>
        <taxon>Amphisphaeriales</taxon>
        <taxon>Apiosporaceae</taxon>
        <taxon>Apiospora</taxon>
    </lineage>
</organism>
<dbReference type="Proteomes" id="UP001390339">
    <property type="component" value="Unassembled WGS sequence"/>
</dbReference>
<dbReference type="Pfam" id="PF07690">
    <property type="entry name" value="MFS_1"/>
    <property type="match status" value="1"/>
</dbReference>
<dbReference type="PANTHER" id="PTHR11360:SF319">
    <property type="entry name" value="MAJOR FACILITATOR SUPERFAMILY (MFS) PROFILE DOMAIN-CONTAINING PROTEIN"/>
    <property type="match status" value="1"/>
</dbReference>
<feature type="compositionally biased region" description="Basic and acidic residues" evidence="3">
    <location>
        <begin position="120"/>
        <end position="131"/>
    </location>
</feature>
<dbReference type="PANTHER" id="PTHR11360">
    <property type="entry name" value="MONOCARBOXYLATE TRANSPORTER"/>
    <property type="match status" value="1"/>
</dbReference>
<dbReference type="PROSITE" id="PS50850">
    <property type="entry name" value="MFS"/>
    <property type="match status" value="1"/>
</dbReference>
<comment type="similarity">
    <text evidence="2">Belongs to the major facilitator superfamily. Monocarboxylate porter (TC 2.A.1.13) family.</text>
</comment>
<evidence type="ECO:0000313" key="7">
    <source>
        <dbReference type="Proteomes" id="UP001390339"/>
    </source>
</evidence>
<name>A0ABR2J7G2_9PEZI</name>
<dbReference type="EMBL" id="JAPCWZ010000003">
    <property type="protein sequence ID" value="KAK8873488.1"/>
    <property type="molecule type" value="Genomic_DNA"/>
</dbReference>
<feature type="transmembrane region" description="Helical" evidence="4">
    <location>
        <begin position="324"/>
        <end position="347"/>
    </location>
</feature>
<dbReference type="InterPro" id="IPR011701">
    <property type="entry name" value="MFS"/>
</dbReference>
<accession>A0ABR2J7G2</accession>
<protein>
    <submittedName>
        <fullName evidence="6">Monocarboxylate permease</fullName>
    </submittedName>
</protein>
<dbReference type="Gene3D" id="1.20.1250.20">
    <property type="entry name" value="MFS general substrate transporter like domains"/>
    <property type="match status" value="2"/>
</dbReference>
<feature type="transmembrane region" description="Helical" evidence="4">
    <location>
        <begin position="431"/>
        <end position="451"/>
    </location>
</feature>
<evidence type="ECO:0000259" key="5">
    <source>
        <dbReference type="PROSITE" id="PS50850"/>
    </source>
</evidence>
<evidence type="ECO:0000256" key="1">
    <source>
        <dbReference type="ARBA" id="ARBA00004141"/>
    </source>
</evidence>
<evidence type="ECO:0000256" key="3">
    <source>
        <dbReference type="SAM" id="MobiDB-lite"/>
    </source>
</evidence>
<reference evidence="6 7" key="1">
    <citation type="journal article" date="2024" name="IMA Fungus">
        <title>Apiospora arundinis, a panoply of carbohydrate-active enzymes and secondary metabolites.</title>
        <authorList>
            <person name="Sorensen T."/>
            <person name="Petersen C."/>
            <person name="Muurmann A.T."/>
            <person name="Christiansen J.V."/>
            <person name="Brundto M.L."/>
            <person name="Overgaard C.K."/>
            <person name="Boysen A.T."/>
            <person name="Wollenberg R.D."/>
            <person name="Larsen T.O."/>
            <person name="Sorensen J.L."/>
            <person name="Nielsen K.L."/>
            <person name="Sondergaard T.E."/>
        </authorList>
    </citation>
    <scope>NUCLEOTIDE SEQUENCE [LARGE SCALE GENOMIC DNA]</scope>
    <source>
        <strain evidence="6 7">AAU 773</strain>
    </source>
</reference>
<feature type="compositionally biased region" description="Low complexity" evidence="3">
    <location>
        <begin position="109"/>
        <end position="119"/>
    </location>
</feature>
<proteinExistence type="inferred from homology"/>
<evidence type="ECO:0000313" key="6">
    <source>
        <dbReference type="EMBL" id="KAK8873488.1"/>
    </source>
</evidence>
<gene>
    <name evidence="6" type="ORF">PGQ11_004002</name>
</gene>
<feature type="transmembrane region" description="Helical" evidence="4">
    <location>
        <begin position="291"/>
        <end position="312"/>
    </location>
</feature>
<keyword evidence="4" id="KW-0472">Membrane</keyword>
<feature type="transmembrane region" description="Helical" evidence="4">
    <location>
        <begin position="256"/>
        <end position="279"/>
    </location>
</feature>
<feature type="region of interest" description="Disordered" evidence="3">
    <location>
        <begin position="105"/>
        <end position="141"/>
    </location>
</feature>
<dbReference type="InterPro" id="IPR036259">
    <property type="entry name" value="MFS_trans_sf"/>
</dbReference>
<feature type="transmembrane region" description="Helical" evidence="4">
    <location>
        <begin position="457"/>
        <end position="483"/>
    </location>
</feature>
<comment type="subcellular location">
    <subcellularLocation>
        <location evidence="1">Membrane</location>
        <topology evidence="1">Multi-pass membrane protein</topology>
    </subcellularLocation>
</comment>
<evidence type="ECO:0000256" key="2">
    <source>
        <dbReference type="ARBA" id="ARBA00006727"/>
    </source>
</evidence>
<evidence type="ECO:0000256" key="4">
    <source>
        <dbReference type="SAM" id="Phobius"/>
    </source>
</evidence>
<comment type="caution">
    <text evidence="6">The sequence shown here is derived from an EMBL/GenBank/DDBJ whole genome shotgun (WGS) entry which is preliminary data.</text>
</comment>